<sequence>MERTCPVCREGLGIVGNYFCFRCGAKLPQELTSADVRTYLKGHLTPPLFIVKEEFSKDILKLKTSYIVFILVIILLTASAMFLSRLNAITKKRSTPVKEVLVDERILKTDADLPLASFGNQSLSSLIPPDVDLYVEGFDISKFLSSFTNLPLSTSVPKTDLKLSDVETLLDRQYVIFSRIKDKNGSGRKRVWGFLSKAKNNEKLSVLAEATKESSFSARLVDDYLVVSNDSEVFEDVKRAKGKTILSFSLNSKYATAKNSVPSQGKLLILLLTESASEDLSELKKSPLYKSRFSEIVDVMVKRNKNSYVLN</sequence>
<evidence type="ECO:0000313" key="3">
    <source>
        <dbReference type="Proteomes" id="UP000176504"/>
    </source>
</evidence>
<comment type="caution">
    <text evidence="2">The sequence shown here is derived from an EMBL/GenBank/DDBJ whole genome shotgun (WGS) entry which is preliminary data.</text>
</comment>
<evidence type="ECO:0000313" key="2">
    <source>
        <dbReference type="EMBL" id="OGC55213.1"/>
    </source>
</evidence>
<feature type="transmembrane region" description="Helical" evidence="1">
    <location>
        <begin position="64"/>
        <end position="83"/>
    </location>
</feature>
<proteinExistence type="predicted"/>
<organism evidence="2 3">
    <name type="scientific">candidate division WWE3 bacterium RIFCSPLOWO2_01_FULL_41_18</name>
    <dbReference type="NCBI Taxonomy" id="1802625"/>
    <lineage>
        <taxon>Bacteria</taxon>
        <taxon>Katanobacteria</taxon>
    </lineage>
</organism>
<name>A0A1F4VET5_UNCKA</name>
<keyword evidence="1" id="KW-0472">Membrane</keyword>
<protein>
    <submittedName>
        <fullName evidence="2">Uncharacterized protein</fullName>
    </submittedName>
</protein>
<gene>
    <name evidence="2" type="ORF">A3A78_04535</name>
</gene>
<dbReference type="Proteomes" id="UP000176504">
    <property type="component" value="Unassembled WGS sequence"/>
</dbReference>
<reference evidence="2 3" key="1">
    <citation type="journal article" date="2016" name="Nat. Commun.">
        <title>Thousands of microbial genomes shed light on interconnected biogeochemical processes in an aquifer system.</title>
        <authorList>
            <person name="Anantharaman K."/>
            <person name="Brown C.T."/>
            <person name="Hug L.A."/>
            <person name="Sharon I."/>
            <person name="Castelle C.J."/>
            <person name="Probst A.J."/>
            <person name="Thomas B.C."/>
            <person name="Singh A."/>
            <person name="Wilkins M.J."/>
            <person name="Karaoz U."/>
            <person name="Brodie E.L."/>
            <person name="Williams K.H."/>
            <person name="Hubbard S.S."/>
            <person name="Banfield J.F."/>
        </authorList>
    </citation>
    <scope>NUCLEOTIDE SEQUENCE [LARGE SCALE GENOMIC DNA]</scope>
</reference>
<dbReference type="EMBL" id="MEVI01000003">
    <property type="protein sequence ID" value="OGC55213.1"/>
    <property type="molecule type" value="Genomic_DNA"/>
</dbReference>
<keyword evidence="1" id="KW-0812">Transmembrane</keyword>
<accession>A0A1F4VET5</accession>
<dbReference type="AlphaFoldDB" id="A0A1F4VET5"/>
<keyword evidence="1" id="KW-1133">Transmembrane helix</keyword>
<evidence type="ECO:0000256" key="1">
    <source>
        <dbReference type="SAM" id="Phobius"/>
    </source>
</evidence>